<dbReference type="EMBL" id="JBDFQZ010000011">
    <property type="protein sequence ID" value="KAK9675363.1"/>
    <property type="molecule type" value="Genomic_DNA"/>
</dbReference>
<dbReference type="AlphaFoldDB" id="A0AAW1HGP1"/>
<feature type="region of interest" description="Disordered" evidence="6">
    <location>
        <begin position="239"/>
        <end position="263"/>
    </location>
</feature>
<keyword evidence="3" id="KW-0238">DNA-binding</keyword>
<accession>A0AAW1HGP1</accession>
<evidence type="ECO:0000256" key="6">
    <source>
        <dbReference type="SAM" id="MobiDB-lite"/>
    </source>
</evidence>
<reference evidence="8" key="1">
    <citation type="submission" date="2024-03" db="EMBL/GenBank/DDBJ databases">
        <title>WGS assembly of Saponaria officinalis var. Norfolk2.</title>
        <authorList>
            <person name="Jenkins J."/>
            <person name="Shu S."/>
            <person name="Grimwood J."/>
            <person name="Barry K."/>
            <person name="Goodstein D."/>
            <person name="Schmutz J."/>
            <person name="Leebens-Mack J."/>
            <person name="Osbourn A."/>
        </authorList>
    </citation>
    <scope>NUCLEOTIDE SEQUENCE [LARGE SCALE GENOMIC DNA]</scope>
    <source>
        <strain evidence="8">JIC</strain>
    </source>
</reference>
<comment type="subcellular location">
    <subcellularLocation>
        <location evidence="1">Nucleus</location>
    </subcellularLocation>
</comment>
<feature type="region of interest" description="Disordered" evidence="6">
    <location>
        <begin position="40"/>
        <end position="64"/>
    </location>
</feature>
<evidence type="ECO:0000313" key="9">
    <source>
        <dbReference type="Proteomes" id="UP001443914"/>
    </source>
</evidence>
<dbReference type="PANTHER" id="PTHR31072:SF218">
    <property type="entry name" value="TRANSCRIPTION FACTOR TCP11-RELATED"/>
    <property type="match status" value="1"/>
</dbReference>
<keyword evidence="5" id="KW-0539">Nucleus</keyword>
<evidence type="ECO:0000313" key="8">
    <source>
        <dbReference type="EMBL" id="KAK9675363.1"/>
    </source>
</evidence>
<keyword evidence="2" id="KW-0805">Transcription regulation</keyword>
<keyword evidence="9" id="KW-1185">Reference proteome</keyword>
<gene>
    <name evidence="8" type="ORF">RND81_11G002900</name>
</gene>
<dbReference type="Proteomes" id="UP001443914">
    <property type="component" value="Unassembled WGS sequence"/>
</dbReference>
<feature type="domain" description="TCP" evidence="7">
    <location>
        <begin position="51"/>
        <end position="105"/>
    </location>
</feature>
<sequence length="263" mass="28797">MHPTSTHQNMPTFINQQQQNPYLLNLKEPQTIITSETQVENITEKPKRKTNKDRHKKVDGRGRRVRMPAICAARIFQLTKELGHKTDGETIQWLLQHSEEAIISATGSGTLPASFISSCTSATSVSEQGTSVSAPISGSATWGLTGGNTSRTHFHPGSWGYGFDSFRDSGFLSSREGSDSARPKMDVSNMNMNMGLVSFGQHGNSRDDFGLGAAKDGGFDILNYGAINKLYEQIRSNGRENDGFSIDHHQQQQIPGHEGDSQG</sequence>
<dbReference type="GO" id="GO:0043565">
    <property type="term" value="F:sequence-specific DNA binding"/>
    <property type="evidence" value="ECO:0007669"/>
    <property type="project" value="TreeGrafter"/>
</dbReference>
<feature type="compositionally biased region" description="Basic residues" evidence="6">
    <location>
        <begin position="46"/>
        <end position="64"/>
    </location>
</feature>
<evidence type="ECO:0000256" key="5">
    <source>
        <dbReference type="ARBA" id="ARBA00023242"/>
    </source>
</evidence>
<dbReference type="GO" id="GO:0005634">
    <property type="term" value="C:nucleus"/>
    <property type="evidence" value="ECO:0007669"/>
    <property type="project" value="UniProtKB-SubCell"/>
</dbReference>
<dbReference type="PROSITE" id="PS51369">
    <property type="entry name" value="TCP"/>
    <property type="match status" value="1"/>
</dbReference>
<feature type="compositionally biased region" description="Basic and acidic residues" evidence="6">
    <location>
        <begin position="239"/>
        <end position="250"/>
    </location>
</feature>
<dbReference type="InterPro" id="IPR005333">
    <property type="entry name" value="Transcription_factor_TCP"/>
</dbReference>
<dbReference type="GO" id="GO:0003700">
    <property type="term" value="F:DNA-binding transcription factor activity"/>
    <property type="evidence" value="ECO:0007669"/>
    <property type="project" value="InterPro"/>
</dbReference>
<dbReference type="InterPro" id="IPR017887">
    <property type="entry name" value="TF_TCP_subgr"/>
</dbReference>
<evidence type="ECO:0000256" key="4">
    <source>
        <dbReference type="ARBA" id="ARBA00023163"/>
    </source>
</evidence>
<comment type="caution">
    <text evidence="8">The sequence shown here is derived from an EMBL/GenBank/DDBJ whole genome shotgun (WGS) entry which is preliminary data.</text>
</comment>
<evidence type="ECO:0000256" key="3">
    <source>
        <dbReference type="ARBA" id="ARBA00023125"/>
    </source>
</evidence>
<evidence type="ECO:0000256" key="2">
    <source>
        <dbReference type="ARBA" id="ARBA00023015"/>
    </source>
</evidence>
<evidence type="ECO:0000259" key="7">
    <source>
        <dbReference type="PROSITE" id="PS51369"/>
    </source>
</evidence>
<dbReference type="Pfam" id="PF03634">
    <property type="entry name" value="TCP"/>
    <property type="match status" value="1"/>
</dbReference>
<protein>
    <recommendedName>
        <fullName evidence="7">TCP domain-containing protein</fullName>
    </recommendedName>
</protein>
<evidence type="ECO:0000256" key="1">
    <source>
        <dbReference type="ARBA" id="ARBA00004123"/>
    </source>
</evidence>
<proteinExistence type="predicted"/>
<name>A0AAW1HGP1_SAPOF</name>
<dbReference type="PANTHER" id="PTHR31072">
    <property type="entry name" value="TRANSCRIPTION FACTOR TCP4-RELATED"/>
    <property type="match status" value="1"/>
</dbReference>
<organism evidence="8 9">
    <name type="scientific">Saponaria officinalis</name>
    <name type="common">Common soapwort</name>
    <name type="synonym">Lychnis saponaria</name>
    <dbReference type="NCBI Taxonomy" id="3572"/>
    <lineage>
        <taxon>Eukaryota</taxon>
        <taxon>Viridiplantae</taxon>
        <taxon>Streptophyta</taxon>
        <taxon>Embryophyta</taxon>
        <taxon>Tracheophyta</taxon>
        <taxon>Spermatophyta</taxon>
        <taxon>Magnoliopsida</taxon>
        <taxon>eudicotyledons</taxon>
        <taxon>Gunneridae</taxon>
        <taxon>Pentapetalae</taxon>
        <taxon>Caryophyllales</taxon>
        <taxon>Caryophyllaceae</taxon>
        <taxon>Caryophylleae</taxon>
        <taxon>Saponaria</taxon>
    </lineage>
</organism>
<keyword evidence="4" id="KW-0804">Transcription</keyword>